<keyword evidence="1" id="KW-0472">Membrane</keyword>
<sequence length="346" mass="40151">MRMGLYTLGALSFILIIGAFVYTLELGAYRLEVLNISLPITIWVVLPLIFLYLLTVGHMFFYGVRNYFKIKKWEKDTDNLEDALYWSLVNEPKAQKYAMAPLKDTAILLSKASLDVSDNIETLRPRLAKVVNVLQKIKKGEYVDLKEEKLAKVFNVGNPILVQNRLNRLSSDDKFVEEVMKSTTSYSRKVQDQALKIFAEKEDFEKARKYIKIFDVKNFLVLLNRVNSENELGLTQEVLTSFVQGLKLSCSDFISVAKVTKKYFKPDENLGLFLAYQKENPKAQNAYLYLLFEYELTEQVGAYLEEHDEDEFTKFRAFYQLKSEDSGYKFSDIIDVDTVCKETRYL</sequence>
<evidence type="ECO:0000256" key="1">
    <source>
        <dbReference type="SAM" id="Phobius"/>
    </source>
</evidence>
<gene>
    <name evidence="2" type="ORF">HELGO_WM1899</name>
</gene>
<proteinExistence type="predicted"/>
<accession>A0A6S6U0T9</accession>
<keyword evidence="1" id="KW-1133">Transmembrane helix</keyword>
<reference evidence="2" key="1">
    <citation type="submission" date="2020-01" db="EMBL/GenBank/DDBJ databases">
        <authorList>
            <person name="Meier V. D."/>
            <person name="Meier V D."/>
        </authorList>
    </citation>
    <scope>NUCLEOTIDE SEQUENCE</scope>
    <source>
        <strain evidence="2">HLG_WM_MAG_01</strain>
    </source>
</reference>
<dbReference type="EMBL" id="CACVAS010000170">
    <property type="protein sequence ID" value="CAA6828215.1"/>
    <property type="molecule type" value="Genomic_DNA"/>
</dbReference>
<dbReference type="AlphaFoldDB" id="A0A6S6U0T9"/>
<keyword evidence="1" id="KW-0812">Transmembrane</keyword>
<organism evidence="2">
    <name type="scientific">uncultured Sulfurovum sp</name>
    <dbReference type="NCBI Taxonomy" id="269237"/>
    <lineage>
        <taxon>Bacteria</taxon>
        <taxon>Pseudomonadati</taxon>
        <taxon>Campylobacterota</taxon>
        <taxon>Epsilonproteobacteria</taxon>
        <taxon>Campylobacterales</taxon>
        <taxon>Sulfurovaceae</taxon>
        <taxon>Sulfurovum</taxon>
        <taxon>environmental samples</taxon>
    </lineage>
</organism>
<protein>
    <submittedName>
        <fullName evidence="2">Arginine/ornithine antiporter ArcD</fullName>
    </submittedName>
</protein>
<feature type="transmembrane region" description="Helical" evidence="1">
    <location>
        <begin position="5"/>
        <end position="24"/>
    </location>
</feature>
<evidence type="ECO:0000313" key="2">
    <source>
        <dbReference type="EMBL" id="CAA6828215.1"/>
    </source>
</evidence>
<feature type="transmembrane region" description="Helical" evidence="1">
    <location>
        <begin position="36"/>
        <end position="62"/>
    </location>
</feature>
<name>A0A6S6U0T9_9BACT</name>